<dbReference type="EC" id="2.7.13.3" evidence="2"/>
<evidence type="ECO:0000256" key="2">
    <source>
        <dbReference type="ARBA" id="ARBA00012438"/>
    </source>
</evidence>
<comment type="catalytic activity">
    <reaction evidence="1">
        <text>ATP + protein L-histidine = ADP + protein N-phospho-L-histidine.</text>
        <dbReference type="EC" id="2.7.13.3"/>
    </reaction>
</comment>
<evidence type="ECO:0000256" key="3">
    <source>
        <dbReference type="ARBA" id="ARBA00022553"/>
    </source>
</evidence>
<dbReference type="SUPFAM" id="SSF55874">
    <property type="entry name" value="ATPase domain of HSP90 chaperone/DNA topoisomerase II/histidine kinase"/>
    <property type="match status" value="1"/>
</dbReference>
<evidence type="ECO:0000313" key="14">
    <source>
        <dbReference type="Proteomes" id="UP001596378"/>
    </source>
</evidence>
<dbReference type="SMART" id="SM00086">
    <property type="entry name" value="PAC"/>
    <property type="match status" value="1"/>
</dbReference>
<evidence type="ECO:0000256" key="5">
    <source>
        <dbReference type="ARBA" id="ARBA00022741"/>
    </source>
</evidence>
<dbReference type="SMART" id="SM00091">
    <property type="entry name" value="PAS"/>
    <property type="match status" value="1"/>
</dbReference>
<dbReference type="InterPro" id="IPR003661">
    <property type="entry name" value="HisK_dim/P_dom"/>
</dbReference>
<dbReference type="PROSITE" id="PS50109">
    <property type="entry name" value="HIS_KIN"/>
    <property type="match status" value="1"/>
</dbReference>
<evidence type="ECO:0000259" key="12">
    <source>
        <dbReference type="PROSITE" id="PS50113"/>
    </source>
</evidence>
<dbReference type="InterPro" id="IPR036097">
    <property type="entry name" value="HisK_dim/P_sf"/>
</dbReference>
<dbReference type="SUPFAM" id="SSF55785">
    <property type="entry name" value="PYP-like sensor domain (PAS domain)"/>
    <property type="match status" value="1"/>
</dbReference>
<comment type="caution">
    <text evidence="13">The sequence shown here is derived from an EMBL/GenBank/DDBJ whole genome shotgun (WGS) entry which is preliminary data.</text>
</comment>
<evidence type="ECO:0000259" key="11">
    <source>
        <dbReference type="PROSITE" id="PS50112"/>
    </source>
</evidence>
<dbReference type="PANTHER" id="PTHR43065:SF34">
    <property type="entry name" value="SPORULATION KINASE A"/>
    <property type="match status" value="1"/>
</dbReference>
<evidence type="ECO:0000256" key="8">
    <source>
        <dbReference type="ARBA" id="ARBA00023012"/>
    </source>
</evidence>
<dbReference type="CDD" id="cd00075">
    <property type="entry name" value="HATPase"/>
    <property type="match status" value="1"/>
</dbReference>
<organism evidence="13 14">
    <name type="scientific">Cohnella cellulosilytica</name>
    <dbReference type="NCBI Taxonomy" id="986710"/>
    <lineage>
        <taxon>Bacteria</taxon>
        <taxon>Bacillati</taxon>
        <taxon>Bacillota</taxon>
        <taxon>Bacilli</taxon>
        <taxon>Bacillales</taxon>
        <taxon>Paenibacillaceae</taxon>
        <taxon>Cohnella</taxon>
    </lineage>
</organism>
<feature type="domain" description="Histidine kinase" evidence="10">
    <location>
        <begin position="145"/>
        <end position="348"/>
    </location>
</feature>
<keyword evidence="3" id="KW-0597">Phosphoprotein</keyword>
<dbReference type="Gene3D" id="1.10.287.130">
    <property type="match status" value="1"/>
</dbReference>
<dbReference type="PANTHER" id="PTHR43065">
    <property type="entry name" value="SENSOR HISTIDINE KINASE"/>
    <property type="match status" value="1"/>
</dbReference>
<evidence type="ECO:0000256" key="1">
    <source>
        <dbReference type="ARBA" id="ARBA00000085"/>
    </source>
</evidence>
<feature type="region of interest" description="Disordered" evidence="9">
    <location>
        <begin position="345"/>
        <end position="398"/>
    </location>
</feature>
<dbReference type="InterPro" id="IPR000014">
    <property type="entry name" value="PAS"/>
</dbReference>
<evidence type="ECO:0000256" key="6">
    <source>
        <dbReference type="ARBA" id="ARBA00022777"/>
    </source>
</evidence>
<dbReference type="InterPro" id="IPR036890">
    <property type="entry name" value="HATPase_C_sf"/>
</dbReference>
<keyword evidence="6" id="KW-0418">Kinase</keyword>
<dbReference type="PROSITE" id="PS50112">
    <property type="entry name" value="PAS"/>
    <property type="match status" value="1"/>
</dbReference>
<dbReference type="CDD" id="cd00130">
    <property type="entry name" value="PAS"/>
    <property type="match status" value="1"/>
</dbReference>
<protein>
    <recommendedName>
        <fullName evidence="2">histidine kinase</fullName>
        <ecNumber evidence="2">2.7.13.3</ecNumber>
    </recommendedName>
</protein>
<gene>
    <name evidence="13" type="ORF">ACFQMJ_03245</name>
</gene>
<dbReference type="SMART" id="SM00388">
    <property type="entry name" value="HisKA"/>
    <property type="match status" value="1"/>
</dbReference>
<dbReference type="PROSITE" id="PS50113">
    <property type="entry name" value="PAC"/>
    <property type="match status" value="1"/>
</dbReference>
<keyword evidence="5" id="KW-0547">Nucleotide-binding</keyword>
<reference evidence="14" key="1">
    <citation type="journal article" date="2019" name="Int. J. Syst. Evol. Microbiol.">
        <title>The Global Catalogue of Microorganisms (GCM) 10K type strain sequencing project: providing services to taxonomists for standard genome sequencing and annotation.</title>
        <authorList>
            <consortium name="The Broad Institute Genomics Platform"/>
            <consortium name="The Broad Institute Genome Sequencing Center for Infectious Disease"/>
            <person name="Wu L."/>
            <person name="Ma J."/>
        </authorList>
    </citation>
    <scope>NUCLEOTIDE SEQUENCE [LARGE SCALE GENOMIC DNA]</scope>
    <source>
        <strain evidence="14">KCTC 12907</strain>
    </source>
</reference>
<feature type="domain" description="PAS" evidence="11">
    <location>
        <begin position="6"/>
        <end position="76"/>
    </location>
</feature>
<name>A0ABW2F569_9BACL</name>
<feature type="compositionally biased region" description="Basic and acidic residues" evidence="9">
    <location>
        <begin position="368"/>
        <end position="383"/>
    </location>
</feature>
<dbReference type="SUPFAM" id="SSF47384">
    <property type="entry name" value="Homodimeric domain of signal transducing histidine kinase"/>
    <property type="match status" value="1"/>
</dbReference>
<dbReference type="EMBL" id="JBHTAI010000002">
    <property type="protein sequence ID" value="MFC7147541.1"/>
    <property type="molecule type" value="Genomic_DNA"/>
</dbReference>
<keyword evidence="4" id="KW-0808">Transferase</keyword>
<dbReference type="Gene3D" id="3.30.450.20">
    <property type="entry name" value="PAS domain"/>
    <property type="match status" value="1"/>
</dbReference>
<dbReference type="PRINTS" id="PR00344">
    <property type="entry name" value="BCTRLSENSOR"/>
</dbReference>
<evidence type="ECO:0000256" key="7">
    <source>
        <dbReference type="ARBA" id="ARBA00022840"/>
    </source>
</evidence>
<dbReference type="Pfam" id="PF02518">
    <property type="entry name" value="HATPase_c"/>
    <property type="match status" value="1"/>
</dbReference>
<dbReference type="GO" id="GO:0005524">
    <property type="term" value="F:ATP binding"/>
    <property type="evidence" value="ECO:0007669"/>
    <property type="project" value="UniProtKB-KW"/>
</dbReference>
<dbReference type="CDD" id="cd00082">
    <property type="entry name" value="HisKA"/>
    <property type="match status" value="1"/>
</dbReference>
<dbReference type="SMART" id="SM00387">
    <property type="entry name" value="HATPase_c"/>
    <property type="match status" value="1"/>
</dbReference>
<keyword evidence="8" id="KW-0902">Two-component regulatory system</keyword>
<dbReference type="InterPro" id="IPR005467">
    <property type="entry name" value="His_kinase_dom"/>
</dbReference>
<evidence type="ECO:0000313" key="13">
    <source>
        <dbReference type="EMBL" id="MFC7147541.1"/>
    </source>
</evidence>
<dbReference type="Pfam" id="PF00512">
    <property type="entry name" value="HisKA"/>
    <property type="match status" value="1"/>
</dbReference>
<dbReference type="RefSeq" id="WP_378051127.1">
    <property type="nucleotide sequence ID" value="NZ_JBHMDN010000033.1"/>
</dbReference>
<dbReference type="InterPro" id="IPR001610">
    <property type="entry name" value="PAC"/>
</dbReference>
<keyword evidence="7 13" id="KW-0067">ATP-binding</keyword>
<sequence>MFRSNDSLFFSTAFNHAPIGMALISDTGKWLRVNRSLCEILGYSEAELTEQTIFDVTFAEDCPASMEQFHHLVDGKLNIIKLEKRYVHRDGRPIWVSLHSSKVVSEATNIPYIIAQIQDISDSKKTERMLHNSEKLSLVGQMAAGVAHEIRNPLTAIKGFLQLMKTEGVKEHYFEIVFSEFHRIELILTELLVLAKPMEAKLESKDLRQLLTDVTTLMESQSIMNGVNLLFDCSLPSLYVDCDENQIKQVIINIIKNAIDAMPEGGEIRIELHAVGDQAHIFVTDQGCGIPEEKLDKIGQPFFTLKEKGNGLGMMTSFKIIENHGGNIKIESKVGQGTKVGIKLPCGRGSSADGAKRTDSDAEWSDSDTERTAPDAERTDSNVERTVFGAGQSVCLPG</sequence>
<dbReference type="InterPro" id="IPR035965">
    <property type="entry name" value="PAS-like_dom_sf"/>
</dbReference>
<feature type="domain" description="PAC" evidence="12">
    <location>
        <begin position="80"/>
        <end position="132"/>
    </location>
</feature>
<proteinExistence type="predicted"/>
<dbReference type="InterPro" id="IPR000700">
    <property type="entry name" value="PAS-assoc_C"/>
</dbReference>
<dbReference type="InterPro" id="IPR003594">
    <property type="entry name" value="HATPase_dom"/>
</dbReference>
<dbReference type="Proteomes" id="UP001596378">
    <property type="component" value="Unassembled WGS sequence"/>
</dbReference>
<dbReference type="NCBIfam" id="TIGR00229">
    <property type="entry name" value="sensory_box"/>
    <property type="match status" value="1"/>
</dbReference>
<dbReference type="Gene3D" id="3.30.565.10">
    <property type="entry name" value="Histidine kinase-like ATPase, C-terminal domain"/>
    <property type="match status" value="1"/>
</dbReference>
<dbReference type="InterPro" id="IPR004358">
    <property type="entry name" value="Sig_transdc_His_kin-like_C"/>
</dbReference>
<evidence type="ECO:0000259" key="10">
    <source>
        <dbReference type="PROSITE" id="PS50109"/>
    </source>
</evidence>
<keyword evidence="14" id="KW-1185">Reference proteome</keyword>
<accession>A0ABW2F569</accession>
<evidence type="ECO:0000256" key="9">
    <source>
        <dbReference type="SAM" id="MobiDB-lite"/>
    </source>
</evidence>
<dbReference type="Pfam" id="PF00989">
    <property type="entry name" value="PAS"/>
    <property type="match status" value="1"/>
</dbReference>
<dbReference type="InterPro" id="IPR013767">
    <property type="entry name" value="PAS_fold"/>
</dbReference>
<evidence type="ECO:0000256" key="4">
    <source>
        <dbReference type="ARBA" id="ARBA00022679"/>
    </source>
</evidence>